<reference evidence="4 5" key="1">
    <citation type="journal article" date="2017" name="BMC Genomics">
        <title>Whole-genome assembly of Babesia ovata and comparative genomics between closely related pathogens.</title>
        <authorList>
            <person name="Yamagishi J."/>
            <person name="Asada M."/>
            <person name="Hakimi H."/>
            <person name="Tanaka T.Q."/>
            <person name="Sugimoto C."/>
            <person name="Kawazu S."/>
        </authorList>
    </citation>
    <scope>NUCLEOTIDE SEQUENCE [LARGE SCALE GENOMIC DNA]</scope>
    <source>
        <strain evidence="4 5">Miyake</strain>
    </source>
</reference>
<evidence type="ECO:0000313" key="5">
    <source>
        <dbReference type="Proteomes" id="UP000236319"/>
    </source>
</evidence>
<dbReference type="OrthoDB" id="2017782at2759"/>
<gene>
    <name evidence="4" type="ORF">BOVATA_036030</name>
</gene>
<dbReference type="Proteomes" id="UP000236319">
    <property type="component" value="Unassembled WGS sequence"/>
</dbReference>
<keyword evidence="5" id="KW-1185">Reference proteome</keyword>
<comment type="caution">
    <text evidence="4">The sequence shown here is derived from an EMBL/GenBank/DDBJ whole genome shotgun (WGS) entry which is preliminary data.</text>
</comment>
<evidence type="ECO:0000313" key="4">
    <source>
        <dbReference type="EMBL" id="GBE62110.1"/>
    </source>
</evidence>
<feature type="compositionally biased region" description="Basic residues" evidence="2">
    <location>
        <begin position="739"/>
        <end position="748"/>
    </location>
</feature>
<dbReference type="InterPro" id="IPR012677">
    <property type="entry name" value="Nucleotide-bd_a/b_plait_sf"/>
</dbReference>
<feature type="region of interest" description="Disordered" evidence="2">
    <location>
        <begin position="1"/>
        <end position="119"/>
    </location>
</feature>
<accession>A0A2H6KGI2</accession>
<evidence type="ECO:0000259" key="3">
    <source>
        <dbReference type="PROSITE" id="PS50102"/>
    </source>
</evidence>
<feature type="region of interest" description="Disordered" evidence="2">
    <location>
        <begin position="173"/>
        <end position="192"/>
    </location>
</feature>
<dbReference type="InterPro" id="IPR012921">
    <property type="entry name" value="SPOC_C"/>
</dbReference>
<name>A0A2H6KGI2_9APIC</name>
<feature type="compositionally biased region" description="Basic and acidic residues" evidence="2">
    <location>
        <begin position="750"/>
        <end position="767"/>
    </location>
</feature>
<organism evidence="4 5">
    <name type="scientific">Babesia ovata</name>
    <dbReference type="NCBI Taxonomy" id="189622"/>
    <lineage>
        <taxon>Eukaryota</taxon>
        <taxon>Sar</taxon>
        <taxon>Alveolata</taxon>
        <taxon>Apicomplexa</taxon>
        <taxon>Aconoidasida</taxon>
        <taxon>Piroplasmida</taxon>
        <taxon>Babesiidae</taxon>
        <taxon>Babesia</taxon>
    </lineage>
</organism>
<feature type="compositionally biased region" description="Basic and acidic residues" evidence="2">
    <location>
        <begin position="661"/>
        <end position="682"/>
    </location>
</feature>
<feature type="region of interest" description="Disordered" evidence="2">
    <location>
        <begin position="661"/>
        <end position="778"/>
    </location>
</feature>
<dbReference type="VEuPathDB" id="PiroplasmaDB:BOVATA_036030"/>
<dbReference type="GeneID" id="39875880"/>
<dbReference type="SUPFAM" id="SSF54928">
    <property type="entry name" value="RNA-binding domain, RBD"/>
    <property type="match status" value="1"/>
</dbReference>
<dbReference type="Pfam" id="PF07744">
    <property type="entry name" value="SPOC"/>
    <property type="match status" value="1"/>
</dbReference>
<keyword evidence="1" id="KW-0694">RNA-binding</keyword>
<sequence>MDNTEVSNEVKEAGIAMGDEVAHGGPNEEVVVPQTDAPELQVPEGSNTDPIEPPTLEAVTPQSAPEEIDADPIEQPTLEAVTPQSAPEEIDADPIEQPTLEAVTPQSAPEEIDADPMEPTASEVVIPQSEPEVVAEGKADSISPSTNRTGITEDDRAKLRDLVDMIVSFGKKVTESRGEDDDEEEGAVQEDEVPFERITQTVPYSNVVHLLNLPPEIDMGVLVTTVCDMTDIVLHCYALKATELKIVFVNELIARDARKLLDARRLHNRVIQAVLCIPDGMDPLQPPHGTLAPHVDDLAVPPGTSKMKQPLKLRGGPPMPLVPPVFKMPPLLPRLGRSVPPVSLSRRGPPPPMPLLPPARFPDGPERMLVPPVGSAPSADPPSKIVFGRNLDKMEGMSLFDMLVSQPQVCNWSPDQSVEEQQRDYDELYAEFGTSNRYLLLGNVPDSATRSIREALEWLSRFTYRKPHIEVCRLEQYAADLRLPSDKFLHLTFQRRGDCTEFFSEVTNKAPDVVCRFACPRTALDTIWVGNVTDMLSYCRDEEDMRELFGRLGEVKACTFNPEKACFFVTYVHVEDAIRARNRLLGALFSPVKTFALNVDFTLDVNARFSHRGKQPLPSPHGLPVEDLSQKLGERLLTALQRRSDGDEVIRQLLDGRDGDAVDLLRKGGHRGYPDRPYDSRPTRLPPPRHPATHGQEPWARTRKRPYQSPERTREQYKYRKSGPSPGEYSPVEYGNRSPRGRYPRNQRARTPEDRSVDDHSTDEHSETSPNRPKSARSRVCDLLKRGKPICKVSALFVRGDFSHRIPETLDVNQRANPERLANYLQKSPELSLWQMGADSTEDRARYDGLCDYLLSKNRVAIVQEGPYEIYIVPPTEESALAPHLPDTQFMYAFVLPKGS</sequence>
<dbReference type="Gene3D" id="3.30.70.330">
    <property type="match status" value="1"/>
</dbReference>
<dbReference type="CDD" id="cd21546">
    <property type="entry name" value="SPOC_FPA-like"/>
    <property type="match status" value="1"/>
</dbReference>
<dbReference type="EMBL" id="BDSA01000004">
    <property type="protein sequence ID" value="GBE62110.1"/>
    <property type="molecule type" value="Genomic_DNA"/>
</dbReference>
<evidence type="ECO:0000256" key="2">
    <source>
        <dbReference type="SAM" id="MobiDB-lite"/>
    </source>
</evidence>
<protein>
    <submittedName>
        <fullName evidence="4">RNA recognition motif containing protein</fullName>
    </submittedName>
</protein>
<dbReference type="InterPro" id="IPR000504">
    <property type="entry name" value="RRM_dom"/>
</dbReference>
<proteinExistence type="predicted"/>
<dbReference type="AlphaFoldDB" id="A0A2H6KGI2"/>
<dbReference type="PROSITE" id="PS50102">
    <property type="entry name" value="RRM"/>
    <property type="match status" value="1"/>
</dbReference>
<feature type="domain" description="RRM" evidence="3">
    <location>
        <begin position="525"/>
        <end position="604"/>
    </location>
</feature>
<dbReference type="GO" id="GO:0003723">
    <property type="term" value="F:RNA binding"/>
    <property type="evidence" value="ECO:0007669"/>
    <property type="project" value="UniProtKB-UniRule"/>
</dbReference>
<evidence type="ECO:0000256" key="1">
    <source>
        <dbReference type="PROSITE-ProRule" id="PRU00176"/>
    </source>
</evidence>
<dbReference type="InterPro" id="IPR035979">
    <property type="entry name" value="RBD_domain_sf"/>
</dbReference>
<dbReference type="RefSeq" id="XP_028868353.1">
    <property type="nucleotide sequence ID" value="XM_029012520.1"/>
</dbReference>
<feature type="region of interest" description="Disordered" evidence="2">
    <location>
        <begin position="132"/>
        <end position="151"/>
    </location>
</feature>
<feature type="compositionally biased region" description="Acidic residues" evidence="2">
    <location>
        <begin position="178"/>
        <end position="192"/>
    </location>
</feature>